<dbReference type="InterPro" id="IPR036047">
    <property type="entry name" value="F-box-like_dom_sf"/>
</dbReference>
<evidence type="ECO:0000256" key="2">
    <source>
        <dbReference type="PROSITE-ProRule" id="PRU00221"/>
    </source>
</evidence>
<name>A0A2C5Z1R0_9HYPO</name>
<evidence type="ECO:0000313" key="5">
    <source>
        <dbReference type="EMBL" id="PHH73141.1"/>
    </source>
</evidence>
<dbReference type="Gene3D" id="2.130.10.10">
    <property type="entry name" value="YVTN repeat-like/Quinoprotein amine dehydrogenase"/>
    <property type="match status" value="1"/>
</dbReference>
<accession>A0A2C5Z1R0</accession>
<sequence length="526" mass="57465">MPLGKRLRASSPDATASHHVPEARTKRRRASGADHGHHATDPLSRLSDELVLRVLSFLDERGLVEVSPVSRRLHRITSDSQLWKAHFYHRFIKPRTRGTHGMAGRASAKTWWRRTSDAVDWKRQYRLRHNWQRGACAVQEVRVHQEGECQERHTLVKVVEGLAVTADAQSGLRAWDLRSRRLVAQTGLLPGQQPTCVAVDDQQLAAGCVGVATGFSDGTFATWRLDVKLGALQAKHTARKRSEGQLAAVAYSHPYVLTATELGYISLYEFTGPRGDDKQGLRQITELKSHSSRLPLALSIRRTAAAAAVVASIAYTFDAGGGWAIGIQDLDVATDGGLAGSRVAFTLPMQTQRPVASPLSTPFCAPGPPPFDAAPSSSANNSNSSGGSGSSGPRRLCYRHPYMLATLSDNTLLLHVCTASATALSIGPGVRLWGHTSGISDAEVTPRGRAVSVSTRGDEIRVWELEGPKGRSVQVRPRKQQQQQQWKRTTRCAGEAKRNWVGFDEEMVVVLEKGEAGERLMVYDFA</sequence>
<keyword evidence="6" id="KW-1185">Reference proteome</keyword>
<comment type="similarity">
    <text evidence="1">Belongs to the WD repeat MET30/SCONB/SCON-2 family.</text>
</comment>
<evidence type="ECO:0000256" key="3">
    <source>
        <dbReference type="SAM" id="MobiDB-lite"/>
    </source>
</evidence>
<dbReference type="Pfam" id="PF12937">
    <property type="entry name" value="F-box-like"/>
    <property type="match status" value="1"/>
</dbReference>
<evidence type="ECO:0000256" key="1">
    <source>
        <dbReference type="ARBA" id="ARBA00007968"/>
    </source>
</evidence>
<dbReference type="SUPFAM" id="SSF50978">
    <property type="entry name" value="WD40 repeat-like"/>
    <property type="match status" value="1"/>
</dbReference>
<feature type="region of interest" description="Disordered" evidence="3">
    <location>
        <begin position="356"/>
        <end position="392"/>
    </location>
</feature>
<dbReference type="InterPro" id="IPR015943">
    <property type="entry name" value="WD40/YVTN_repeat-like_dom_sf"/>
</dbReference>
<dbReference type="Proteomes" id="UP000224854">
    <property type="component" value="Unassembled WGS sequence"/>
</dbReference>
<dbReference type="EMBL" id="NJEU01000528">
    <property type="protein sequence ID" value="PHH73141.1"/>
    <property type="molecule type" value="Genomic_DNA"/>
</dbReference>
<feature type="region of interest" description="Disordered" evidence="3">
    <location>
        <begin position="1"/>
        <end position="41"/>
    </location>
</feature>
<dbReference type="InterPro" id="IPR001810">
    <property type="entry name" value="F-box_dom"/>
</dbReference>
<feature type="compositionally biased region" description="Low complexity" evidence="3">
    <location>
        <begin position="373"/>
        <end position="385"/>
    </location>
</feature>
<dbReference type="Gene3D" id="1.20.1280.50">
    <property type="match status" value="1"/>
</dbReference>
<dbReference type="AlphaFoldDB" id="A0A2C5Z1R0"/>
<feature type="domain" description="F-box" evidence="4">
    <location>
        <begin position="40"/>
        <end position="86"/>
    </location>
</feature>
<dbReference type="InterPro" id="IPR001680">
    <property type="entry name" value="WD40_rpt"/>
</dbReference>
<proteinExistence type="inferred from homology"/>
<evidence type="ECO:0000259" key="4">
    <source>
        <dbReference type="PROSITE" id="PS50181"/>
    </source>
</evidence>
<keyword evidence="2" id="KW-0853">WD repeat</keyword>
<evidence type="ECO:0000313" key="6">
    <source>
        <dbReference type="Proteomes" id="UP000224854"/>
    </source>
</evidence>
<dbReference type="PROSITE" id="PS50082">
    <property type="entry name" value="WD_REPEATS_2"/>
    <property type="match status" value="1"/>
</dbReference>
<dbReference type="Pfam" id="PF25499">
    <property type="entry name" value="Beta-prop_pof12"/>
    <property type="match status" value="1"/>
</dbReference>
<reference evidence="5 6" key="1">
    <citation type="submission" date="2017-06" db="EMBL/GenBank/DDBJ databases">
        <title>Ant-infecting Ophiocordyceps genomes reveal a high diversity of potential behavioral manipulation genes and a possible major role for enterotoxins.</title>
        <authorList>
            <person name="De Bekker C."/>
            <person name="Evans H.C."/>
            <person name="Brachmann A."/>
            <person name="Hughes D.P."/>
        </authorList>
    </citation>
    <scope>NUCLEOTIDE SEQUENCE [LARGE SCALE GENOMIC DNA]</scope>
    <source>
        <strain evidence="5 6">1348a</strain>
    </source>
</reference>
<protein>
    <recommendedName>
        <fullName evidence="4">F-box domain-containing protein</fullName>
    </recommendedName>
</protein>
<gene>
    <name evidence="5" type="ORF">CDD82_5627</name>
</gene>
<organism evidence="5 6">
    <name type="scientific">Ophiocordyceps australis</name>
    <dbReference type="NCBI Taxonomy" id="1399860"/>
    <lineage>
        <taxon>Eukaryota</taxon>
        <taxon>Fungi</taxon>
        <taxon>Dikarya</taxon>
        <taxon>Ascomycota</taxon>
        <taxon>Pezizomycotina</taxon>
        <taxon>Sordariomycetes</taxon>
        <taxon>Hypocreomycetidae</taxon>
        <taxon>Hypocreales</taxon>
        <taxon>Ophiocordycipitaceae</taxon>
        <taxon>Ophiocordyceps</taxon>
    </lineage>
</organism>
<dbReference type="SUPFAM" id="SSF81383">
    <property type="entry name" value="F-box domain"/>
    <property type="match status" value="1"/>
</dbReference>
<feature type="repeat" description="WD" evidence="2">
    <location>
        <begin position="432"/>
        <end position="466"/>
    </location>
</feature>
<feature type="compositionally biased region" description="Basic and acidic residues" evidence="3">
    <location>
        <begin position="31"/>
        <end position="41"/>
    </location>
</feature>
<dbReference type="InterPro" id="IPR036322">
    <property type="entry name" value="WD40_repeat_dom_sf"/>
</dbReference>
<dbReference type="OrthoDB" id="3219396at2759"/>
<comment type="caution">
    <text evidence="5">The sequence shown here is derived from an EMBL/GenBank/DDBJ whole genome shotgun (WGS) entry which is preliminary data.</text>
</comment>
<dbReference type="PROSITE" id="PS50181">
    <property type="entry name" value="FBOX"/>
    <property type="match status" value="1"/>
</dbReference>